<evidence type="ECO:0000313" key="15">
    <source>
        <dbReference type="EMBL" id="PKU31270.1"/>
    </source>
</evidence>
<dbReference type="AlphaFoldDB" id="A0A2I0TBS6"/>
<dbReference type="PROSITE" id="PS51642">
    <property type="entry name" value="HEMOPEXIN_2"/>
    <property type="match status" value="3"/>
</dbReference>
<dbReference type="GO" id="GO:0048771">
    <property type="term" value="P:tissue remodeling"/>
    <property type="evidence" value="ECO:0007669"/>
    <property type="project" value="TreeGrafter"/>
</dbReference>
<organism evidence="15 16">
    <name type="scientific">Limosa lapponica baueri</name>
    <dbReference type="NCBI Taxonomy" id="1758121"/>
    <lineage>
        <taxon>Eukaryota</taxon>
        <taxon>Metazoa</taxon>
        <taxon>Chordata</taxon>
        <taxon>Craniata</taxon>
        <taxon>Vertebrata</taxon>
        <taxon>Euteleostomi</taxon>
        <taxon>Archelosauria</taxon>
        <taxon>Archosauria</taxon>
        <taxon>Dinosauria</taxon>
        <taxon>Saurischia</taxon>
        <taxon>Theropoda</taxon>
        <taxon>Coelurosauria</taxon>
        <taxon>Aves</taxon>
        <taxon>Neognathae</taxon>
        <taxon>Neoaves</taxon>
        <taxon>Charadriiformes</taxon>
        <taxon>Scolopacidae</taxon>
        <taxon>Limosa</taxon>
    </lineage>
</organism>
<dbReference type="GO" id="GO:0046872">
    <property type="term" value="F:metal ion binding"/>
    <property type="evidence" value="ECO:0007669"/>
    <property type="project" value="UniProtKB-KW"/>
</dbReference>
<keyword evidence="8" id="KW-0378">Hydrolase</keyword>
<evidence type="ECO:0000256" key="9">
    <source>
        <dbReference type="ARBA" id="ARBA00022833"/>
    </source>
</evidence>
<evidence type="ECO:0000256" key="3">
    <source>
        <dbReference type="ARBA" id="ARBA00010370"/>
    </source>
</evidence>
<dbReference type="InterPro" id="IPR018487">
    <property type="entry name" value="Hemopexin-like_repeat"/>
</dbReference>
<evidence type="ECO:0000256" key="5">
    <source>
        <dbReference type="ARBA" id="ARBA00022723"/>
    </source>
</evidence>
<comment type="cofactor">
    <cofactor evidence="2">
        <name>Zn(2+)</name>
        <dbReference type="ChEBI" id="CHEBI:29105"/>
    </cofactor>
</comment>
<dbReference type="GO" id="GO:0001666">
    <property type="term" value="P:response to hypoxia"/>
    <property type="evidence" value="ECO:0007669"/>
    <property type="project" value="TreeGrafter"/>
</dbReference>
<evidence type="ECO:0000256" key="11">
    <source>
        <dbReference type="ARBA" id="ARBA00023049"/>
    </source>
</evidence>
<keyword evidence="11" id="KW-0482">Metalloprotease</keyword>
<dbReference type="GO" id="GO:0004222">
    <property type="term" value="F:metalloendopeptidase activity"/>
    <property type="evidence" value="ECO:0007669"/>
    <property type="project" value="TreeGrafter"/>
</dbReference>
<keyword evidence="16" id="KW-1185">Reference proteome</keyword>
<dbReference type="OrthoDB" id="406838at2759"/>
<reference evidence="16" key="1">
    <citation type="submission" date="2017-11" db="EMBL/GenBank/DDBJ databases">
        <authorList>
            <person name="Lima N.C."/>
            <person name="Parody-Merino A.M."/>
            <person name="Battley P.F."/>
            <person name="Fidler A.E."/>
            <person name="Prosdocimi F."/>
        </authorList>
    </citation>
    <scope>NUCLEOTIDE SEQUENCE [LARGE SCALE GENOMIC DNA]</scope>
</reference>
<evidence type="ECO:0000256" key="1">
    <source>
        <dbReference type="ARBA" id="ARBA00001913"/>
    </source>
</evidence>
<protein>
    <submittedName>
        <fullName evidence="15">72 kDa type iv collagenase</fullName>
    </submittedName>
</protein>
<evidence type="ECO:0000256" key="10">
    <source>
        <dbReference type="ARBA" id="ARBA00022837"/>
    </source>
</evidence>
<dbReference type="SMART" id="SM00120">
    <property type="entry name" value="HX"/>
    <property type="match status" value="3"/>
</dbReference>
<accession>A0A2I0TBS6</accession>
<evidence type="ECO:0000256" key="14">
    <source>
        <dbReference type="PROSITE-ProRule" id="PRU01011"/>
    </source>
</evidence>
<dbReference type="SUPFAM" id="SSF50923">
    <property type="entry name" value="Hemopexin-like domain"/>
    <property type="match status" value="1"/>
</dbReference>
<proteinExistence type="inferred from homology"/>
<keyword evidence="6" id="KW-0732">Signal</keyword>
<dbReference type="GO" id="GO:0005615">
    <property type="term" value="C:extracellular space"/>
    <property type="evidence" value="ECO:0007669"/>
    <property type="project" value="TreeGrafter"/>
</dbReference>
<dbReference type="PANTHER" id="PTHR10201">
    <property type="entry name" value="MATRIX METALLOPROTEINASE"/>
    <property type="match status" value="1"/>
</dbReference>
<feature type="repeat" description="Hemopexin" evidence="14">
    <location>
        <begin position="25"/>
        <end position="71"/>
    </location>
</feature>
<evidence type="ECO:0000256" key="6">
    <source>
        <dbReference type="ARBA" id="ARBA00022729"/>
    </source>
</evidence>
<dbReference type="GO" id="GO:0030198">
    <property type="term" value="P:extracellular matrix organization"/>
    <property type="evidence" value="ECO:0007669"/>
    <property type="project" value="TreeGrafter"/>
</dbReference>
<dbReference type="Pfam" id="PF00045">
    <property type="entry name" value="Hemopexin"/>
    <property type="match status" value="3"/>
</dbReference>
<keyword evidence="5" id="KW-0479">Metal-binding</keyword>
<dbReference type="Gene3D" id="2.110.10.10">
    <property type="entry name" value="Hemopexin-like domain"/>
    <property type="match status" value="1"/>
</dbReference>
<dbReference type="EMBL" id="KZ513081">
    <property type="protein sequence ID" value="PKU31270.1"/>
    <property type="molecule type" value="Genomic_DNA"/>
</dbReference>
<gene>
    <name evidence="15" type="ORF">llap_18426</name>
</gene>
<keyword evidence="13" id="KW-1015">Disulfide bond</keyword>
<dbReference type="CDD" id="cd00094">
    <property type="entry name" value="HX"/>
    <property type="match status" value="1"/>
</dbReference>
<dbReference type="GO" id="GO:0006508">
    <property type="term" value="P:proteolysis"/>
    <property type="evidence" value="ECO:0007669"/>
    <property type="project" value="UniProtKB-KW"/>
</dbReference>
<reference evidence="16" key="2">
    <citation type="submission" date="2017-12" db="EMBL/GenBank/DDBJ databases">
        <title>Genome sequence of the Bar-tailed Godwit (Limosa lapponica baueri).</title>
        <authorList>
            <person name="Lima N.C.B."/>
            <person name="Parody-Merino A.M."/>
            <person name="Battley P.F."/>
            <person name="Fidler A.E."/>
            <person name="Prosdocimi F."/>
        </authorList>
    </citation>
    <scope>NUCLEOTIDE SEQUENCE [LARGE SCALE GENOMIC DNA]</scope>
</reference>
<sequence length="168" mass="19438">MWRTVNPRGKPTGPLLVATFWPDLPEKIDAVYEAPQDEKAVFFSGNEYWVYSASNLERGYPKKLTNLGLPPDVQRVDAAFNWGRNKRTYIFAGDRYWKYNEEKKKMELASPKFIADSWNGVPDNLDAVLGLVDSGYTYFFKDQYYLQMEDKSLKIVKIGKINSDWLGC</sequence>
<feature type="repeat" description="Hemopexin" evidence="14">
    <location>
        <begin position="73"/>
        <end position="121"/>
    </location>
</feature>
<evidence type="ECO:0000256" key="7">
    <source>
        <dbReference type="ARBA" id="ARBA00022737"/>
    </source>
</evidence>
<keyword evidence="12" id="KW-0865">Zymogen</keyword>
<comment type="similarity">
    <text evidence="3">Belongs to the peptidase M10A family.</text>
</comment>
<name>A0A2I0TBS6_LIMLA</name>
<dbReference type="GO" id="GO:0030574">
    <property type="term" value="P:collagen catabolic process"/>
    <property type="evidence" value="ECO:0007669"/>
    <property type="project" value="TreeGrafter"/>
</dbReference>
<evidence type="ECO:0000313" key="16">
    <source>
        <dbReference type="Proteomes" id="UP000233556"/>
    </source>
</evidence>
<keyword evidence="9" id="KW-0862">Zinc</keyword>
<evidence type="ECO:0000256" key="13">
    <source>
        <dbReference type="ARBA" id="ARBA00023157"/>
    </source>
</evidence>
<dbReference type="InterPro" id="IPR036375">
    <property type="entry name" value="Hemopexin-like_dom_sf"/>
</dbReference>
<evidence type="ECO:0000256" key="12">
    <source>
        <dbReference type="ARBA" id="ARBA00023145"/>
    </source>
</evidence>
<feature type="repeat" description="Hemopexin" evidence="14">
    <location>
        <begin position="122"/>
        <end position="168"/>
    </location>
</feature>
<comment type="cofactor">
    <cofactor evidence="1">
        <name>Ca(2+)</name>
        <dbReference type="ChEBI" id="CHEBI:29108"/>
    </cofactor>
</comment>
<dbReference type="PANTHER" id="PTHR10201:SF29">
    <property type="entry name" value="72 KDA TYPE IV COLLAGENASE"/>
    <property type="match status" value="1"/>
</dbReference>
<dbReference type="InterPro" id="IPR018486">
    <property type="entry name" value="Hemopexin_CS"/>
</dbReference>
<evidence type="ECO:0000256" key="4">
    <source>
        <dbReference type="ARBA" id="ARBA00022670"/>
    </source>
</evidence>
<keyword evidence="10" id="KW-0106">Calcium</keyword>
<keyword evidence="7" id="KW-0677">Repeat</keyword>
<dbReference type="FunFam" id="2.110.10.10:FF:000002">
    <property type="entry name" value="Matrix metallopeptidase 3"/>
    <property type="match status" value="1"/>
</dbReference>
<dbReference type="PROSITE" id="PS00024">
    <property type="entry name" value="HEMOPEXIN"/>
    <property type="match status" value="1"/>
</dbReference>
<keyword evidence="4" id="KW-0645">Protease</keyword>
<dbReference type="InterPro" id="IPR000585">
    <property type="entry name" value="Hemopexin-like_dom"/>
</dbReference>
<evidence type="ECO:0000256" key="2">
    <source>
        <dbReference type="ARBA" id="ARBA00001947"/>
    </source>
</evidence>
<evidence type="ECO:0000256" key="8">
    <source>
        <dbReference type="ARBA" id="ARBA00022801"/>
    </source>
</evidence>
<dbReference type="Proteomes" id="UP000233556">
    <property type="component" value="Unassembled WGS sequence"/>
</dbReference>